<proteinExistence type="predicted"/>
<accession>A0ABY7VRS4</accession>
<name>A0ABY7VRS4_9BACT</name>
<dbReference type="Proteomes" id="UP001214250">
    <property type="component" value="Chromosome 1"/>
</dbReference>
<dbReference type="Pfam" id="PF14353">
    <property type="entry name" value="CpXC"/>
    <property type="match status" value="1"/>
</dbReference>
<dbReference type="EMBL" id="CP117811">
    <property type="protein sequence ID" value="WDE96412.1"/>
    <property type="molecule type" value="Genomic_DNA"/>
</dbReference>
<feature type="domain" description="CpXC" evidence="1">
    <location>
        <begin position="5"/>
        <end position="132"/>
    </location>
</feature>
<organism evidence="2 3">
    <name type="scientific">Lentisphaera profundi</name>
    <dbReference type="NCBI Taxonomy" id="1658616"/>
    <lineage>
        <taxon>Bacteria</taxon>
        <taxon>Pseudomonadati</taxon>
        <taxon>Lentisphaerota</taxon>
        <taxon>Lentisphaeria</taxon>
        <taxon>Lentisphaerales</taxon>
        <taxon>Lentisphaeraceae</taxon>
        <taxon>Lentisphaera</taxon>
    </lineage>
</organism>
<keyword evidence="3" id="KW-1185">Reference proteome</keyword>
<evidence type="ECO:0000313" key="3">
    <source>
        <dbReference type="Proteomes" id="UP001214250"/>
    </source>
</evidence>
<dbReference type="RefSeq" id="WP_274150478.1">
    <property type="nucleotide sequence ID" value="NZ_CP117811.1"/>
</dbReference>
<evidence type="ECO:0000313" key="2">
    <source>
        <dbReference type="EMBL" id="WDE96412.1"/>
    </source>
</evidence>
<evidence type="ECO:0000259" key="1">
    <source>
        <dbReference type="Pfam" id="PF14353"/>
    </source>
</evidence>
<reference evidence="2 3" key="1">
    <citation type="submission" date="2023-02" db="EMBL/GenBank/DDBJ databases">
        <title>Genome sequence of Lentisphaera profundi SAORIC-696.</title>
        <authorList>
            <person name="Kim e."/>
            <person name="Cho J.-C."/>
            <person name="Choi A."/>
            <person name="Kang I."/>
        </authorList>
    </citation>
    <scope>NUCLEOTIDE SEQUENCE [LARGE SCALE GENOMIC DNA]</scope>
    <source>
        <strain evidence="2 3">SAORIC-696</strain>
    </source>
</reference>
<gene>
    <name evidence="2" type="ORF">PQO03_00325</name>
</gene>
<protein>
    <submittedName>
        <fullName evidence="2">CpXC domain-containing protein</fullName>
    </submittedName>
</protein>
<sequence length="213" mass="25056">MENQISCPNCETTIEYEVVDSIHEQSSAIQELFEGSLNRVNCPACAIEFHVQTPITFRSDDGQYIIFYKPRTEGEDWRETEKQMQIVLDEMASELPPELDPEARLVLDRNQFIEKIAAYINNIDDRIMEYVKFIMYRNGDVVWPLQDLYYDFNTTNPDHLEFTMMTRQAGNAEKTLSIPMEVYKQFIDDEHQEFDPDTIFPGLYVQVERLVDQ</sequence>
<dbReference type="InterPro" id="IPR025682">
    <property type="entry name" value="CpXC_dom"/>
</dbReference>